<reference evidence="13" key="3">
    <citation type="submission" date="2025-09" db="UniProtKB">
        <authorList>
            <consortium name="Ensembl"/>
        </authorList>
    </citation>
    <scope>IDENTIFICATION</scope>
</reference>
<dbReference type="InterPro" id="IPR050566">
    <property type="entry name" value="Deoxyribonucleoside_kinase"/>
</dbReference>
<dbReference type="GeneID" id="102350480"/>
<sequence length="286" mass="33128">MRLSLLRPGLHVPWRRADRLLSASCVRRQEPGLQMASPAAGGSGALKRVSLEGNIAVGKSTFARLLEKTDRQWEIVAEPLSKWQNVASAGSSKVSSSRETGANLLQMLYEDPSRWSYTFQTYSFMSRIKAHLVPASQSLLSMERPVQVFERSVYSDRYVFALNLFKLGFINATEWTIYQDWHTFLLNQFHKGIALEGIVYLQASPQVCLERLRRRARSEEKGLQLDYLESLHLRHEDWFIKKSTEVHFEHLRNIPLLVLDVNEEFEDDEEKQERLMEKVKNFVNNL</sequence>
<evidence type="ECO:0000259" key="12">
    <source>
        <dbReference type="Pfam" id="PF01712"/>
    </source>
</evidence>
<dbReference type="Proteomes" id="UP000008672">
    <property type="component" value="Unassembled WGS sequence"/>
</dbReference>
<dbReference type="EMBL" id="AFYH01172367">
    <property type="status" value="NOT_ANNOTATED_CDS"/>
    <property type="molecule type" value="Genomic_DNA"/>
</dbReference>
<keyword evidence="6 11" id="KW-0067">ATP-binding</keyword>
<feature type="binding site" evidence="10">
    <location>
        <position position="120"/>
    </location>
    <ligand>
        <name>substrate</name>
    </ligand>
</feature>
<dbReference type="eggNOG" id="KOG4235">
    <property type="taxonomic scope" value="Eukaryota"/>
</dbReference>
<keyword evidence="14" id="KW-1185">Reference proteome</keyword>
<feature type="binding site" evidence="10">
    <location>
        <position position="220"/>
    </location>
    <ligand>
        <name>substrate</name>
    </ligand>
</feature>
<dbReference type="InterPro" id="IPR031314">
    <property type="entry name" value="DNK_dom"/>
</dbReference>
<evidence type="ECO:0000256" key="7">
    <source>
        <dbReference type="ARBA" id="ARBA00039043"/>
    </source>
</evidence>
<organism evidence="13 14">
    <name type="scientific">Latimeria chalumnae</name>
    <name type="common">Coelacanth</name>
    <dbReference type="NCBI Taxonomy" id="7897"/>
    <lineage>
        <taxon>Eukaryota</taxon>
        <taxon>Metazoa</taxon>
        <taxon>Chordata</taxon>
        <taxon>Craniata</taxon>
        <taxon>Vertebrata</taxon>
        <taxon>Euteleostomi</taxon>
        <taxon>Coelacanthiformes</taxon>
        <taxon>Coelacanthidae</taxon>
        <taxon>Latimeria</taxon>
    </lineage>
</organism>
<dbReference type="PANTHER" id="PTHR10513:SF8">
    <property type="entry name" value="DEOXYGUANOSINE KINASE, MITOCHONDRIAL"/>
    <property type="match status" value="1"/>
</dbReference>
<dbReference type="InterPro" id="IPR027417">
    <property type="entry name" value="P-loop_NTPase"/>
</dbReference>
<dbReference type="OMA" id="PARWAFT"/>
<evidence type="ECO:0000256" key="6">
    <source>
        <dbReference type="ARBA" id="ARBA00022840"/>
    </source>
</evidence>
<proteinExistence type="inferred from homology"/>
<evidence type="ECO:0000256" key="8">
    <source>
        <dbReference type="ARBA" id="ARBA00047656"/>
    </source>
</evidence>
<dbReference type="FunCoup" id="H3A628">
    <property type="interactions" value="2033"/>
</dbReference>
<keyword evidence="5" id="KW-0418">Kinase</keyword>
<evidence type="ECO:0000256" key="1">
    <source>
        <dbReference type="ARBA" id="ARBA00007420"/>
    </source>
</evidence>
<dbReference type="GO" id="GO:0005524">
    <property type="term" value="F:ATP binding"/>
    <property type="evidence" value="ECO:0007669"/>
    <property type="project" value="UniProtKB-KW"/>
</dbReference>
<evidence type="ECO:0000256" key="3">
    <source>
        <dbReference type="ARBA" id="ARBA00022679"/>
    </source>
</evidence>
<evidence type="ECO:0000256" key="9">
    <source>
        <dbReference type="PIRSR" id="PIRSR000705-1"/>
    </source>
</evidence>
<gene>
    <name evidence="13" type="primary">DGUOK</name>
</gene>
<accession>H3A628</accession>
<dbReference type="Gene3D" id="3.40.50.300">
    <property type="entry name" value="P-loop containing nucleotide triphosphate hydrolases"/>
    <property type="match status" value="1"/>
</dbReference>
<feature type="binding site" evidence="10">
    <location>
        <position position="156"/>
    </location>
    <ligand>
        <name>substrate</name>
    </ligand>
</feature>
<name>H3A628_LATCH</name>
<dbReference type="SUPFAM" id="SSF52540">
    <property type="entry name" value="P-loop containing nucleoside triphosphate hydrolases"/>
    <property type="match status" value="1"/>
</dbReference>
<feature type="binding site" evidence="10">
    <location>
        <position position="109"/>
    </location>
    <ligand>
        <name>substrate</name>
    </ligand>
</feature>
<dbReference type="GeneTree" id="ENSGT00940000159627"/>
<dbReference type="InParanoid" id="H3A628"/>
<feature type="binding site" evidence="10">
    <location>
        <position position="151"/>
    </location>
    <ligand>
        <name>substrate</name>
    </ligand>
</feature>
<evidence type="ECO:0000313" key="14">
    <source>
        <dbReference type="Proteomes" id="UP000008672"/>
    </source>
</evidence>
<dbReference type="InterPro" id="IPR002624">
    <property type="entry name" value="DCK/DGK"/>
</dbReference>
<comment type="similarity">
    <text evidence="1">Belongs to the DCK/DGK family.</text>
</comment>
<dbReference type="PANTHER" id="PTHR10513">
    <property type="entry name" value="DEOXYNUCLEOSIDE KINASE"/>
    <property type="match status" value="1"/>
</dbReference>
<feature type="binding site" evidence="11">
    <location>
        <begin position="263"/>
        <end position="265"/>
    </location>
    <ligand>
        <name>ATP</name>
        <dbReference type="ChEBI" id="CHEBI:30616"/>
    </ligand>
</feature>
<dbReference type="HOGENOM" id="CLU_030466_1_1_1"/>
<dbReference type="GO" id="GO:0005739">
    <property type="term" value="C:mitochondrion"/>
    <property type="evidence" value="ECO:0007669"/>
    <property type="project" value="TreeGrafter"/>
</dbReference>
<dbReference type="EMBL" id="AFYH01172368">
    <property type="status" value="NOT_ANNOTATED_CDS"/>
    <property type="molecule type" value="Genomic_DNA"/>
</dbReference>
<dbReference type="Ensembl" id="ENSLACT00000005145.2">
    <property type="protein sequence ID" value="ENSLACP00000005099.2"/>
    <property type="gene ID" value="ENSLACG00000004534.2"/>
</dbReference>
<comment type="subunit">
    <text evidence="2">Homodimer.</text>
</comment>
<dbReference type="AlphaFoldDB" id="H3A628"/>
<reference evidence="13" key="2">
    <citation type="submission" date="2025-08" db="UniProtKB">
        <authorList>
            <consortium name="Ensembl"/>
        </authorList>
    </citation>
    <scope>IDENTIFICATION</scope>
</reference>
<dbReference type="GO" id="GO:0004138">
    <property type="term" value="F:deoxyguanosine kinase activity"/>
    <property type="evidence" value="ECO:0007669"/>
    <property type="project" value="UniProtKB-EC"/>
</dbReference>
<feature type="domain" description="Deoxynucleoside kinase" evidence="12">
    <location>
        <begin position="50"/>
        <end position="284"/>
    </location>
</feature>
<dbReference type="KEGG" id="lcm:102350480"/>
<evidence type="ECO:0000256" key="5">
    <source>
        <dbReference type="ARBA" id="ARBA00022777"/>
    </source>
</evidence>
<dbReference type="EC" id="2.7.1.113" evidence="7"/>
<evidence type="ECO:0000256" key="2">
    <source>
        <dbReference type="ARBA" id="ARBA00011738"/>
    </source>
</evidence>
<dbReference type="FunFam" id="3.40.50.300:FF:000461">
    <property type="entry name" value="Deoxycytidine kinase"/>
    <property type="match status" value="1"/>
</dbReference>
<feature type="binding site" evidence="11">
    <location>
        <begin position="211"/>
        <end position="215"/>
    </location>
    <ligand>
        <name>ATP</name>
        <dbReference type="ChEBI" id="CHEBI:30616"/>
    </ligand>
</feature>
<dbReference type="CDD" id="cd01673">
    <property type="entry name" value="dNK"/>
    <property type="match status" value="1"/>
</dbReference>
<comment type="catalytic activity">
    <reaction evidence="8">
        <text>2'-deoxyguanosine + ATP = dGMP + ADP + H(+)</text>
        <dbReference type="Rhea" id="RHEA:19201"/>
        <dbReference type="ChEBI" id="CHEBI:15378"/>
        <dbReference type="ChEBI" id="CHEBI:17172"/>
        <dbReference type="ChEBI" id="CHEBI:30616"/>
        <dbReference type="ChEBI" id="CHEBI:57673"/>
        <dbReference type="ChEBI" id="CHEBI:456216"/>
        <dbReference type="EC" id="2.7.1.113"/>
    </reaction>
</comment>
<reference evidence="14" key="1">
    <citation type="submission" date="2011-08" db="EMBL/GenBank/DDBJ databases">
        <title>The draft genome of Latimeria chalumnae.</title>
        <authorList>
            <person name="Di Palma F."/>
            <person name="Alfoldi J."/>
            <person name="Johnson J."/>
            <person name="Berlin A."/>
            <person name="Gnerre S."/>
            <person name="Jaffe D."/>
            <person name="MacCallum I."/>
            <person name="Young S."/>
            <person name="Walker B.J."/>
            <person name="Lander E."/>
            <person name="Lindblad-Toh K."/>
        </authorList>
    </citation>
    <scope>NUCLEOTIDE SEQUENCE [LARGE SCALE GENOMIC DNA]</scope>
    <source>
        <strain evidence="14">Wild caught</strain>
    </source>
</reference>
<dbReference type="PIRSF" id="PIRSF000705">
    <property type="entry name" value="DNK"/>
    <property type="match status" value="1"/>
</dbReference>
<evidence type="ECO:0000256" key="4">
    <source>
        <dbReference type="ARBA" id="ARBA00022741"/>
    </source>
</evidence>
<keyword evidence="3" id="KW-0808">Transferase</keyword>
<feature type="active site" description="Proton acceptor" evidence="9">
    <location>
        <position position="150"/>
    </location>
</feature>
<evidence type="ECO:0000313" key="13">
    <source>
        <dbReference type="Ensembl" id="ENSLACP00000005099.2"/>
    </source>
</evidence>
<dbReference type="STRING" id="7897.ENSLACP00000005099"/>
<evidence type="ECO:0000256" key="10">
    <source>
        <dbReference type="PIRSR" id="PIRSR000705-2"/>
    </source>
</evidence>
<evidence type="ECO:0000256" key="11">
    <source>
        <dbReference type="PIRSR" id="PIRSR000705-3"/>
    </source>
</evidence>
<dbReference type="OrthoDB" id="567086at2759"/>
<dbReference type="Bgee" id="ENSLACG00000004534">
    <property type="expression patterns" value="Expressed in muscle tissue and 4 other cell types or tissues"/>
</dbReference>
<protein>
    <recommendedName>
        <fullName evidence="7">deoxyguanosine kinase</fullName>
        <ecNumber evidence="7">2.7.1.113</ecNumber>
    </recommendedName>
</protein>
<feature type="binding site" evidence="10">
    <location>
        <position position="78"/>
    </location>
    <ligand>
        <name>substrate</name>
    </ligand>
</feature>
<dbReference type="EMBL" id="AFYH01172369">
    <property type="status" value="NOT_ANNOTATED_CDS"/>
    <property type="molecule type" value="Genomic_DNA"/>
</dbReference>
<keyword evidence="4 11" id="KW-0547">Nucleotide-binding</keyword>
<feature type="binding site" evidence="11">
    <location>
        <begin position="53"/>
        <end position="61"/>
    </location>
    <ligand>
        <name>ATP</name>
        <dbReference type="ChEBI" id="CHEBI:30616"/>
    </ligand>
</feature>
<dbReference type="Pfam" id="PF01712">
    <property type="entry name" value="dNK"/>
    <property type="match status" value="1"/>
</dbReference>